<dbReference type="Pfam" id="PF14765">
    <property type="entry name" value="PS-DH"/>
    <property type="match status" value="1"/>
</dbReference>
<dbReference type="SUPFAM" id="SSF55048">
    <property type="entry name" value="Probable ACP-binding domain of malonyl-CoA ACP transacylase"/>
    <property type="match status" value="1"/>
</dbReference>
<dbReference type="Pfam" id="PF08659">
    <property type="entry name" value="KR"/>
    <property type="match status" value="1"/>
</dbReference>
<dbReference type="Proteomes" id="UP000424673">
    <property type="component" value="Chromosome"/>
</dbReference>
<dbReference type="PROSITE" id="PS00606">
    <property type="entry name" value="KS3_1"/>
    <property type="match status" value="1"/>
</dbReference>
<dbReference type="PROSITE" id="PS52004">
    <property type="entry name" value="KS3_2"/>
    <property type="match status" value="1"/>
</dbReference>
<dbReference type="InterPro" id="IPR036736">
    <property type="entry name" value="ACP-like_sf"/>
</dbReference>
<dbReference type="SMART" id="SM00826">
    <property type="entry name" value="PKS_DH"/>
    <property type="match status" value="1"/>
</dbReference>
<dbReference type="SUPFAM" id="SSF50129">
    <property type="entry name" value="GroES-like"/>
    <property type="match status" value="1"/>
</dbReference>
<reference evidence="10" key="1">
    <citation type="submission" date="2019-09" db="EMBL/GenBank/DDBJ databases">
        <title>Isolation and complete genome sequencing of Methylocystis species.</title>
        <authorList>
            <person name="Rumah B.L."/>
            <person name="Stead C.E."/>
            <person name="Stevens B.C."/>
            <person name="Minton N.P."/>
            <person name="Grosse-Honebrink A."/>
            <person name="Zhang Y."/>
        </authorList>
    </citation>
    <scope>NUCLEOTIDE SEQUENCE [LARGE SCALE GENOMIC DNA]</scope>
    <source>
        <strain evidence="10">BRCS1</strain>
    </source>
</reference>
<evidence type="ECO:0000256" key="2">
    <source>
        <dbReference type="ARBA" id="ARBA00022553"/>
    </source>
</evidence>
<dbReference type="EMBL" id="CP044328">
    <property type="protein sequence ID" value="QGM94691.1"/>
    <property type="molecule type" value="Genomic_DNA"/>
</dbReference>
<dbReference type="InterPro" id="IPR049552">
    <property type="entry name" value="PKS_DH_N"/>
</dbReference>
<dbReference type="InterPro" id="IPR011032">
    <property type="entry name" value="GroES-like_sf"/>
</dbReference>
<dbReference type="Gene3D" id="3.30.70.3290">
    <property type="match status" value="1"/>
</dbReference>
<dbReference type="Gene3D" id="3.40.50.720">
    <property type="entry name" value="NAD(P)-binding Rossmann-like Domain"/>
    <property type="match status" value="3"/>
</dbReference>
<dbReference type="Pfam" id="PF16197">
    <property type="entry name" value="KAsynt_C_assoc"/>
    <property type="match status" value="1"/>
</dbReference>
<dbReference type="SMART" id="SM00829">
    <property type="entry name" value="PKS_ER"/>
    <property type="match status" value="1"/>
</dbReference>
<dbReference type="InterPro" id="IPR016039">
    <property type="entry name" value="Thiolase-like"/>
</dbReference>
<dbReference type="InterPro" id="IPR013154">
    <property type="entry name" value="ADH-like_N"/>
</dbReference>
<dbReference type="Gene3D" id="3.40.47.10">
    <property type="match status" value="1"/>
</dbReference>
<dbReference type="Pfam" id="PF00109">
    <property type="entry name" value="ketoacyl-synt"/>
    <property type="match status" value="1"/>
</dbReference>
<dbReference type="Pfam" id="PF08240">
    <property type="entry name" value="ADH_N"/>
    <property type="match status" value="1"/>
</dbReference>
<dbReference type="SUPFAM" id="SSF52151">
    <property type="entry name" value="FabD/lysophospholipase-like"/>
    <property type="match status" value="1"/>
</dbReference>
<evidence type="ECO:0000259" key="7">
    <source>
        <dbReference type="PROSITE" id="PS52004"/>
    </source>
</evidence>
<dbReference type="InterPro" id="IPR020806">
    <property type="entry name" value="PKS_PP-bd"/>
</dbReference>
<evidence type="ECO:0000256" key="4">
    <source>
        <dbReference type="ARBA" id="ARBA00023268"/>
    </source>
</evidence>
<dbReference type="InterPro" id="IPR036291">
    <property type="entry name" value="NAD(P)-bd_dom_sf"/>
</dbReference>
<dbReference type="PANTHER" id="PTHR43775:SF37">
    <property type="entry name" value="SI:DKEY-61P9.11"/>
    <property type="match status" value="1"/>
</dbReference>
<dbReference type="Gene3D" id="3.10.129.110">
    <property type="entry name" value="Polyketide synthase dehydratase"/>
    <property type="match status" value="1"/>
</dbReference>
<keyword evidence="10" id="KW-1185">Reference proteome</keyword>
<dbReference type="InterPro" id="IPR014031">
    <property type="entry name" value="Ketoacyl_synth_C"/>
</dbReference>
<dbReference type="SMART" id="SM00827">
    <property type="entry name" value="PKS_AT"/>
    <property type="match status" value="1"/>
</dbReference>
<feature type="active site" description="Proton acceptor; for dehydratase activity" evidence="5">
    <location>
        <position position="945"/>
    </location>
</feature>
<feature type="active site" description="Proton donor; for dehydratase activity" evidence="5">
    <location>
        <position position="1111"/>
    </location>
</feature>
<dbReference type="PROSITE" id="PS50075">
    <property type="entry name" value="CARRIER"/>
    <property type="match status" value="1"/>
</dbReference>
<keyword evidence="2" id="KW-0597">Phosphoprotein</keyword>
<dbReference type="SMART" id="SM00822">
    <property type="entry name" value="PKS_KR"/>
    <property type="match status" value="1"/>
</dbReference>
<evidence type="ECO:0000259" key="6">
    <source>
        <dbReference type="PROSITE" id="PS50075"/>
    </source>
</evidence>
<dbReference type="InterPro" id="IPR042104">
    <property type="entry name" value="PKS_dehydratase_sf"/>
</dbReference>
<evidence type="ECO:0000259" key="8">
    <source>
        <dbReference type="PROSITE" id="PS52019"/>
    </source>
</evidence>
<dbReference type="InterPro" id="IPR013968">
    <property type="entry name" value="PKS_KR"/>
</dbReference>
<dbReference type="Gene3D" id="3.90.180.10">
    <property type="entry name" value="Medium-chain alcohol dehydrogenases, catalytic domain"/>
    <property type="match status" value="1"/>
</dbReference>
<protein>
    <submittedName>
        <fullName evidence="9">SDR family NAD(P)-dependent oxidoreductase</fullName>
    </submittedName>
</protein>
<accession>A0ABX6EIU5</accession>
<feature type="domain" description="Ketosynthase family 3 (KS3)" evidence="7">
    <location>
        <begin position="21"/>
        <end position="449"/>
    </location>
</feature>
<dbReference type="CDD" id="cd00833">
    <property type="entry name" value="PKS"/>
    <property type="match status" value="1"/>
</dbReference>
<keyword evidence="1" id="KW-0596">Phosphopantetheine</keyword>
<dbReference type="InterPro" id="IPR020841">
    <property type="entry name" value="PKS_Beta-ketoAc_synthase_dom"/>
</dbReference>
<dbReference type="Pfam" id="PF13602">
    <property type="entry name" value="ADH_zinc_N_2"/>
    <property type="match status" value="1"/>
</dbReference>
<keyword evidence="4" id="KW-0511">Multifunctional enzyme</keyword>
<dbReference type="RefSeq" id="WP_154452865.1">
    <property type="nucleotide sequence ID" value="NZ_CP044328.1"/>
</dbReference>
<dbReference type="InterPro" id="IPR016036">
    <property type="entry name" value="Malonyl_transacylase_ACP-bd"/>
</dbReference>
<dbReference type="CDD" id="cd08955">
    <property type="entry name" value="KR_2_FAS_SDR_x"/>
    <property type="match status" value="1"/>
</dbReference>
<evidence type="ECO:0000313" key="9">
    <source>
        <dbReference type="EMBL" id="QGM94691.1"/>
    </source>
</evidence>
<dbReference type="Gene3D" id="3.40.366.10">
    <property type="entry name" value="Malonyl-Coenzyme A Acyl Carrier Protein, domain 2"/>
    <property type="match status" value="1"/>
</dbReference>
<dbReference type="InterPro" id="IPR020843">
    <property type="entry name" value="ER"/>
</dbReference>
<evidence type="ECO:0000256" key="1">
    <source>
        <dbReference type="ARBA" id="ARBA00022450"/>
    </source>
</evidence>
<dbReference type="InterPro" id="IPR050091">
    <property type="entry name" value="PKS_NRPS_Biosynth_Enz"/>
</dbReference>
<dbReference type="InterPro" id="IPR014030">
    <property type="entry name" value="Ketoacyl_synth_N"/>
</dbReference>
<dbReference type="InterPro" id="IPR014043">
    <property type="entry name" value="Acyl_transferase_dom"/>
</dbReference>
<dbReference type="InterPro" id="IPR020807">
    <property type="entry name" value="PKS_DH"/>
</dbReference>
<reference evidence="9 10" key="2">
    <citation type="journal article" date="2021" name="AMB Express">
        <title>Isolation and characterisation of Methylocystis spp. for poly-3-hydroxybutyrate production using waste methane feedstocks.</title>
        <authorList>
            <person name="Rumah B.L."/>
            <person name="Stead C.E."/>
            <person name="Claxton Stevens B.H."/>
            <person name="Minton N.P."/>
            <person name="Grosse-Honebrink A."/>
            <person name="Zhang Y."/>
        </authorList>
    </citation>
    <scope>NUCLEOTIDE SEQUENCE [LARGE SCALE GENOMIC DNA]</scope>
    <source>
        <strain evidence="9 10">BRCS1</strain>
    </source>
</reference>
<evidence type="ECO:0000313" key="10">
    <source>
        <dbReference type="Proteomes" id="UP000424673"/>
    </source>
</evidence>
<dbReference type="InterPro" id="IPR016035">
    <property type="entry name" value="Acyl_Trfase/lysoPLipase"/>
</dbReference>
<sequence>MDERNPNLQNSGFRGDEVGESEPIAIIGVGCRFPGGANSPDAYWDLLVSGRPAIRDVPEDRWSMDRFFNENPDKPNKIYTRKGGFLDEAVHRFDAAFFNISPREAVHVDPQQRLLMEVAWESLEDAGVVPETLAGSETGVYIGGFTLDSMLDQLSPHNRENISIHSGTGALMTLLSNRLSYFFDFRGPSLSVDTACSSSLVAVHLACQDIWRGHVSLALAGGVNVMLRPEYPMIMGKGHFLAPDGYCKSFDERANGYARGEGAGVVLLKPYAAALRDGDHIYATIRGTGVNQDGRTDGITMPSAAAQEALIRRVYEQSGVPFSDVRYVEAHGTGTPVGDPIEAGVLGRTIGAGREVDDACLIGSAKSTIGHLEAAAGVAGLIKAALCLDRGAVPPQANLQNPNPKIPFQELGIRLPTSLEPLSQGDEDVYCGVNSFGFGGTNAHVVLQRAEKPRLEEKKDGSAGEQILTLSGRDPKVLTILARSYAQMLSRGRRAALEDICHSARIRRSAHECRLSVVAASAAEMATELEQFAAHGYSDHVIQGKAARRAESRPVFVFTGMGPQWWGMGRQLLENEPVFRKAAEEIDAIFRPLAGFSILEEMREDKSRSRVKETRIAQPANFVVQVALAELLRSWGVYPAAVVGHSVGEVSAAYISGALSLEDAVAVSYHRSRLQQLAAGKGRMLATGLNREQADRILESYPGTVSVAAINSVSTVTLAGDGEALASIAEQLAKDEVFNRFLDVEVAYHSPQMEALKPELRESLRGLRPQTPHTTLYSTVTGRRVEGPDLDAEYWCANMREPVLFADAMVTMVTDGLSGFLEVGPHPVLATSIKEVLRASEAGGVSIATLRREHPERATVLAALGALYVNGYDVNWRALSPAGARFVKLPLYPWQREYYWNETSAGALDRLGRTEHPLLGSRVSSPTPSWEHDLGRPSISYLADHVIEGSIIFPAAGYIEQGLALASLLDGGQASYTLEDLSFLRPLVFPTLKDPIVRATFDRSSREFHIYGQTDDETDSWTLHAMGRVLTLPPPRTGAESLAEVKERIGESVDVGELYDRLAAHGLSYGPHFRTIRNLTRNGAEILAELEVIQGPSEELEAYRLHPALLDGAIQTLVGAIGQGKLQEATYLPAGVGRVVFHAGSGAPLWAHGRVTNQSSDGFEGDLILYRADGSIAAEVRGVRCKALHTKKLTPEERRESRSYGLAWEVKPLSETDQQVGDCLLFAANPDSCKELAAALEEVGAKVRTVDAQSLTDVSAARKLVDESPQLRAIVFLGESKPGADDAVSDLGESKRLLRLAQALEGQDAGDASPRLFVVTSLAQPLPGSQTVNLAHAALIGLARTIAGENPQLRCVAVDVDPLDENRSLLARQILSDDPETEVALRGDVRRVQRLVPAAALRQEEEEPETRTVSATSVKAFRLSRGAENRLESLRFEEAPRPAPAAGEIEIEIKAAALNFKDVLKVLGMLPAKALEGSYHGAELGMEAAGVVTAVGEGVTAYKVGDELMGSFKGSFSSHVRVPVESLLAMRKPSSLTFEEAASVPVIFMTAYYALHDIARLKAGETVLIHAAAGGVGLAAIQVAKSIGARIFVTSGSETKRDYLRTLGVEQVFDSRSLEFADGVLKSTGGRGVDVVLNSIAGETLVKSLEVTAPFGRFVEIGKRDIVENARLPLLPFNKNLLFAAIDLDRLMAEQPSAIRELLAQIWDRFEHGDLRPTPVTIFPLHEAADAFRFMAQSKQTGKIVLSFSDPARLEVVPEEVEKKLIQPKATYMVTGGFSGFGLNAARWLAQQGAENLVLVSRSGAASSEARRAVTALEAQGVNVMSVAADVSVEADVAAMMARIDLELPPLRGVVHSAAVLDDTVLSGLTDERFDAVYRPKAVGAWNLHQVTRNAPLDFFLCFSSISALIGNPGQGNYVAANVFLDMLAHYRQTLGLPGQSVNWGAIGDVGMLTRDKTVAQHLARAGIQPIASTEALEDLEGSLLQGTAQFAYVDVDWSKWASTHPASSAPRFAPLVSEARDESDSVIDRVRAELAQIEPEQRGEHIVGVVRRVVGETLRIPCDRIDIDAQLSDMGIDSLMAVELQVAVKATLGVEVSLMELMKGRTVASLGRDLLKRLG</sequence>
<dbReference type="PANTHER" id="PTHR43775">
    <property type="entry name" value="FATTY ACID SYNTHASE"/>
    <property type="match status" value="1"/>
</dbReference>
<dbReference type="PROSITE" id="PS01162">
    <property type="entry name" value="QOR_ZETA_CRYSTAL"/>
    <property type="match status" value="1"/>
</dbReference>
<dbReference type="InterPro" id="IPR049551">
    <property type="entry name" value="PKS_DH_C"/>
</dbReference>
<dbReference type="Pfam" id="PF21089">
    <property type="entry name" value="PKS_DH_N"/>
    <property type="match status" value="1"/>
</dbReference>
<dbReference type="InterPro" id="IPR049900">
    <property type="entry name" value="PKS_mFAS_DH"/>
</dbReference>
<dbReference type="InterPro" id="IPR002364">
    <property type="entry name" value="Quin_OxRdtase/zeta-crystal_CS"/>
</dbReference>
<feature type="domain" description="Carrier" evidence="6">
    <location>
        <begin position="2045"/>
        <end position="2119"/>
    </location>
</feature>
<dbReference type="InterPro" id="IPR009081">
    <property type="entry name" value="PP-bd_ACP"/>
</dbReference>
<dbReference type="CDD" id="cd05195">
    <property type="entry name" value="enoyl_red"/>
    <property type="match status" value="1"/>
</dbReference>
<keyword evidence="3" id="KW-0808">Transferase</keyword>
<evidence type="ECO:0000256" key="3">
    <source>
        <dbReference type="ARBA" id="ARBA00022679"/>
    </source>
</evidence>
<dbReference type="Gene3D" id="1.10.1200.10">
    <property type="entry name" value="ACP-like"/>
    <property type="match status" value="1"/>
</dbReference>
<dbReference type="SMART" id="SM00825">
    <property type="entry name" value="PKS_KS"/>
    <property type="match status" value="1"/>
</dbReference>
<dbReference type="InterPro" id="IPR032821">
    <property type="entry name" value="PKS_assoc"/>
</dbReference>
<organism evidence="9 10">
    <name type="scientific">Methylocystis rosea</name>
    <dbReference type="NCBI Taxonomy" id="173366"/>
    <lineage>
        <taxon>Bacteria</taxon>
        <taxon>Pseudomonadati</taxon>
        <taxon>Pseudomonadota</taxon>
        <taxon>Alphaproteobacteria</taxon>
        <taxon>Hyphomicrobiales</taxon>
        <taxon>Methylocystaceae</taxon>
        <taxon>Methylocystis</taxon>
    </lineage>
</organism>
<dbReference type="Pfam" id="PF00550">
    <property type="entry name" value="PP-binding"/>
    <property type="match status" value="1"/>
</dbReference>
<feature type="region of interest" description="N-terminal hotdog fold" evidence="5">
    <location>
        <begin position="916"/>
        <end position="1036"/>
    </location>
</feature>
<dbReference type="SMART" id="SM00823">
    <property type="entry name" value="PKS_PP"/>
    <property type="match status" value="1"/>
</dbReference>
<gene>
    <name evidence="9" type="ORF">F7D13_12040</name>
</gene>
<dbReference type="InterPro" id="IPR001227">
    <property type="entry name" value="Ac_transferase_dom_sf"/>
</dbReference>
<dbReference type="SUPFAM" id="SSF51735">
    <property type="entry name" value="NAD(P)-binding Rossmann-fold domains"/>
    <property type="match status" value="3"/>
</dbReference>
<feature type="region of interest" description="C-terminal hotdog fold" evidence="5">
    <location>
        <begin position="1050"/>
        <end position="1194"/>
    </location>
</feature>
<dbReference type="SUPFAM" id="SSF47336">
    <property type="entry name" value="ACP-like"/>
    <property type="match status" value="1"/>
</dbReference>
<evidence type="ECO:0000256" key="5">
    <source>
        <dbReference type="PROSITE-ProRule" id="PRU01363"/>
    </source>
</evidence>
<proteinExistence type="predicted"/>
<dbReference type="InterPro" id="IPR057326">
    <property type="entry name" value="KR_dom"/>
</dbReference>
<dbReference type="Pfam" id="PF00698">
    <property type="entry name" value="Acyl_transf_1"/>
    <property type="match status" value="1"/>
</dbReference>
<dbReference type="Pfam" id="PF02801">
    <property type="entry name" value="Ketoacyl-synt_C"/>
    <property type="match status" value="1"/>
</dbReference>
<dbReference type="InterPro" id="IPR018201">
    <property type="entry name" value="Ketoacyl_synth_AS"/>
</dbReference>
<feature type="domain" description="PKS/mFAS DH" evidence="8">
    <location>
        <begin position="916"/>
        <end position="1194"/>
    </location>
</feature>
<dbReference type="SUPFAM" id="SSF53901">
    <property type="entry name" value="Thiolase-like"/>
    <property type="match status" value="1"/>
</dbReference>
<dbReference type="PROSITE" id="PS52019">
    <property type="entry name" value="PKS_MFAS_DH"/>
    <property type="match status" value="1"/>
</dbReference>
<name>A0ABX6EIU5_9HYPH</name>